<evidence type="ECO:0000256" key="1">
    <source>
        <dbReference type="SAM" id="SignalP"/>
    </source>
</evidence>
<evidence type="ECO:0000313" key="2">
    <source>
        <dbReference type="EMBL" id="SDL05216.1"/>
    </source>
</evidence>
<feature type="signal peptide" evidence="1">
    <location>
        <begin position="1"/>
        <end position="22"/>
    </location>
</feature>
<proteinExistence type="predicted"/>
<dbReference type="PROSITE" id="PS51257">
    <property type="entry name" value="PROKAR_LIPOPROTEIN"/>
    <property type="match status" value="1"/>
</dbReference>
<sequence>MLKKYCLTAILLLASCISPVSIEFTGQLEHLVVEAEFSNLPNRHYVRLTRSQPFNTGYNVFVDGARVFITSVEGEYYEFQQPTQKSAGYYYAAEGITAIPGHTYTLHVTTKTQTYQSAPVTVSQTVLLDSIRYEYAEKPFVMEGTSEQVVMPGYMFSVDYQDPAEGKNYYKWSYKLLFEVDTQPELYEDTEGGPQCPCRAPKPCCSQCWWPEQGYLPKVLSDRLTNGQFVINEQVFFLPFEKYMGVKLRLTLQQHNISEAAYEFFRALEEQKQSTGSVVDPPPSEIKGNIYNVANPDEQVIGFFVASAAAEATTYIVRNDIPYEVEAFQYWDDCREKENSIHYAPAGW</sequence>
<reference evidence="2 3" key="1">
    <citation type="submission" date="2016-10" db="EMBL/GenBank/DDBJ databases">
        <authorList>
            <person name="de Groot N.N."/>
        </authorList>
    </citation>
    <scope>NUCLEOTIDE SEQUENCE [LARGE SCALE GENOMIC DNA]</scope>
    <source>
        <strain evidence="2 3">DSM 25186</strain>
    </source>
</reference>
<name>A0A1G9GX20_9BACT</name>
<dbReference type="EMBL" id="FNFO01000004">
    <property type="protein sequence ID" value="SDL05216.1"/>
    <property type="molecule type" value="Genomic_DNA"/>
</dbReference>
<protein>
    <recommendedName>
        <fullName evidence="4">DUF4249 domain-containing protein</fullName>
    </recommendedName>
</protein>
<accession>A0A1G9GX20</accession>
<dbReference type="InterPro" id="IPR025345">
    <property type="entry name" value="DUF4249"/>
</dbReference>
<dbReference type="RefSeq" id="WP_089682188.1">
    <property type="nucleotide sequence ID" value="NZ_FNFO01000004.1"/>
</dbReference>
<dbReference type="STRING" id="1075417.SAMN05421823_104244"/>
<dbReference type="Proteomes" id="UP000198510">
    <property type="component" value="Unassembled WGS sequence"/>
</dbReference>
<dbReference type="AlphaFoldDB" id="A0A1G9GX20"/>
<gene>
    <name evidence="2" type="ORF">SAMN05421823_104244</name>
</gene>
<evidence type="ECO:0008006" key="4">
    <source>
        <dbReference type="Google" id="ProtNLM"/>
    </source>
</evidence>
<keyword evidence="3" id="KW-1185">Reference proteome</keyword>
<feature type="chain" id="PRO_5011621063" description="DUF4249 domain-containing protein" evidence="1">
    <location>
        <begin position="23"/>
        <end position="348"/>
    </location>
</feature>
<evidence type="ECO:0000313" key="3">
    <source>
        <dbReference type="Proteomes" id="UP000198510"/>
    </source>
</evidence>
<dbReference type="OrthoDB" id="922982at2"/>
<keyword evidence="1" id="KW-0732">Signal</keyword>
<organism evidence="2 3">
    <name type="scientific">Catalinimonas alkaloidigena</name>
    <dbReference type="NCBI Taxonomy" id="1075417"/>
    <lineage>
        <taxon>Bacteria</taxon>
        <taxon>Pseudomonadati</taxon>
        <taxon>Bacteroidota</taxon>
        <taxon>Cytophagia</taxon>
        <taxon>Cytophagales</taxon>
        <taxon>Catalimonadaceae</taxon>
        <taxon>Catalinimonas</taxon>
    </lineage>
</organism>
<dbReference type="Pfam" id="PF14054">
    <property type="entry name" value="DUF4249"/>
    <property type="match status" value="1"/>
</dbReference>